<dbReference type="InterPro" id="IPR010982">
    <property type="entry name" value="Lambda_DNA-bd_dom_sf"/>
</dbReference>
<keyword evidence="5" id="KW-1185">Reference proteome</keyword>
<dbReference type="PANTHER" id="PTHR46558">
    <property type="entry name" value="TRACRIPTIONAL REGULATORY PROTEIN-RELATED-RELATED"/>
    <property type="match status" value="1"/>
</dbReference>
<dbReference type="PATRIC" id="fig|189381.12.peg.3638"/>
<evidence type="ECO:0000259" key="3">
    <source>
        <dbReference type="PROSITE" id="PS50943"/>
    </source>
</evidence>
<evidence type="ECO:0000256" key="2">
    <source>
        <dbReference type="SAM" id="Phobius"/>
    </source>
</evidence>
<dbReference type="STRING" id="189381.GCA_900166615_00118"/>
<dbReference type="AlphaFoldDB" id="A0A0M0G064"/>
<comment type="caution">
    <text evidence="4">The sequence shown here is derived from an EMBL/GenBank/DDBJ whole genome shotgun (WGS) entry which is preliminary data.</text>
</comment>
<name>A0A0M0G064_9BACI</name>
<keyword evidence="2" id="KW-1133">Transmembrane helix</keyword>
<sequence length="107" mass="12552">MELAGNLKRKREECRLSQDDVASKLNISRQSISKWETGKCYPDLDNLILLSDLYKISLDELIKGDKSFQERIIIRETGSVRRMWPWWVIFPAFGMLYGLVSMILNRL</sequence>
<dbReference type="SUPFAM" id="SSF47413">
    <property type="entry name" value="lambda repressor-like DNA-binding domains"/>
    <property type="match status" value="1"/>
</dbReference>
<dbReference type="PANTHER" id="PTHR46558:SF15">
    <property type="entry name" value="HELIX-TURN-HELIX DOMAIN PROTEIN"/>
    <property type="match status" value="1"/>
</dbReference>
<reference evidence="5" key="1">
    <citation type="submission" date="2015-07" db="EMBL/GenBank/DDBJ databases">
        <title>Fjat-14235 jcm11544.</title>
        <authorList>
            <person name="Liu B."/>
            <person name="Wang J."/>
            <person name="Zhu Y."/>
            <person name="Liu G."/>
            <person name="Chen Q."/>
            <person name="Chen Z."/>
            <person name="Lan J."/>
            <person name="Che J."/>
            <person name="Ge C."/>
            <person name="Shi H."/>
            <person name="Pan Z."/>
            <person name="Liu X."/>
        </authorList>
    </citation>
    <scope>NUCLEOTIDE SEQUENCE [LARGE SCALE GENOMIC DNA]</scope>
    <source>
        <strain evidence="5">JCM 11544</strain>
    </source>
</reference>
<dbReference type="EMBL" id="LGUE01000008">
    <property type="protein sequence ID" value="KON83204.1"/>
    <property type="molecule type" value="Genomic_DNA"/>
</dbReference>
<evidence type="ECO:0000313" key="5">
    <source>
        <dbReference type="Proteomes" id="UP000037405"/>
    </source>
</evidence>
<dbReference type="Pfam" id="PF01381">
    <property type="entry name" value="HTH_3"/>
    <property type="match status" value="1"/>
</dbReference>
<feature type="transmembrane region" description="Helical" evidence="2">
    <location>
        <begin position="84"/>
        <end position="104"/>
    </location>
</feature>
<dbReference type="InterPro" id="IPR001387">
    <property type="entry name" value="Cro/C1-type_HTH"/>
</dbReference>
<evidence type="ECO:0000313" key="4">
    <source>
        <dbReference type="EMBL" id="KON83204.1"/>
    </source>
</evidence>
<organism evidence="4 5">
    <name type="scientific">Rossellomorea marisflavi</name>
    <dbReference type="NCBI Taxonomy" id="189381"/>
    <lineage>
        <taxon>Bacteria</taxon>
        <taxon>Bacillati</taxon>
        <taxon>Bacillota</taxon>
        <taxon>Bacilli</taxon>
        <taxon>Bacillales</taxon>
        <taxon>Bacillaceae</taxon>
        <taxon>Rossellomorea</taxon>
    </lineage>
</organism>
<dbReference type="CDD" id="cd00093">
    <property type="entry name" value="HTH_XRE"/>
    <property type="match status" value="1"/>
</dbReference>
<dbReference type="Proteomes" id="UP000037405">
    <property type="component" value="Unassembled WGS sequence"/>
</dbReference>
<dbReference type="Gene3D" id="1.10.260.40">
    <property type="entry name" value="lambda repressor-like DNA-binding domains"/>
    <property type="match status" value="1"/>
</dbReference>
<dbReference type="RefSeq" id="WP_053429826.1">
    <property type="nucleotide sequence ID" value="NZ_JAMQJB010000005.1"/>
</dbReference>
<dbReference type="GO" id="GO:0003677">
    <property type="term" value="F:DNA binding"/>
    <property type="evidence" value="ECO:0007669"/>
    <property type="project" value="UniProtKB-KW"/>
</dbReference>
<dbReference type="PROSITE" id="PS50943">
    <property type="entry name" value="HTH_CROC1"/>
    <property type="match status" value="1"/>
</dbReference>
<dbReference type="SMART" id="SM00530">
    <property type="entry name" value="HTH_XRE"/>
    <property type="match status" value="1"/>
</dbReference>
<dbReference type="OrthoDB" id="9812495at2"/>
<proteinExistence type="predicted"/>
<feature type="domain" description="HTH cro/C1-type" evidence="3">
    <location>
        <begin position="7"/>
        <end position="61"/>
    </location>
</feature>
<protein>
    <recommendedName>
        <fullName evidence="3">HTH cro/C1-type domain-containing protein</fullName>
    </recommendedName>
</protein>
<keyword evidence="1" id="KW-0238">DNA-binding</keyword>
<keyword evidence="2" id="KW-0472">Membrane</keyword>
<evidence type="ECO:0000256" key="1">
    <source>
        <dbReference type="ARBA" id="ARBA00023125"/>
    </source>
</evidence>
<accession>A0A0M0G064</accession>
<gene>
    <name evidence="4" type="ORF">AF331_20495</name>
</gene>
<keyword evidence="2" id="KW-0812">Transmembrane</keyword>